<organism evidence="2 3">
    <name type="scientific">Saprospira grandis DSM 2844</name>
    <dbReference type="NCBI Taxonomy" id="694433"/>
    <lineage>
        <taxon>Bacteria</taxon>
        <taxon>Pseudomonadati</taxon>
        <taxon>Bacteroidota</taxon>
        <taxon>Saprospiria</taxon>
        <taxon>Saprospirales</taxon>
        <taxon>Saprospiraceae</taxon>
        <taxon>Saprospira</taxon>
    </lineage>
</organism>
<keyword evidence="1" id="KW-0812">Transmembrane</keyword>
<protein>
    <submittedName>
        <fullName evidence="2">Uncharacterized protein</fullName>
    </submittedName>
</protein>
<dbReference type="AlphaFoldDB" id="J1I6N7"/>
<evidence type="ECO:0000313" key="2">
    <source>
        <dbReference type="EMBL" id="EJF54465.1"/>
    </source>
</evidence>
<evidence type="ECO:0000313" key="3">
    <source>
        <dbReference type="Proteomes" id="UP000005113"/>
    </source>
</evidence>
<keyword evidence="1" id="KW-0472">Membrane</keyword>
<sequence>MAVFQSLLGKEKNLFDILFFYCLFSFFGLLLLVFA</sequence>
<dbReference type="Proteomes" id="UP000005113">
    <property type="component" value="Unassembled WGS sequence"/>
</dbReference>
<feature type="transmembrane region" description="Helical" evidence="1">
    <location>
        <begin position="14"/>
        <end position="34"/>
    </location>
</feature>
<dbReference type="EMBL" id="JH719942">
    <property type="protein sequence ID" value="EJF54465.1"/>
    <property type="molecule type" value="Genomic_DNA"/>
</dbReference>
<proteinExistence type="predicted"/>
<dbReference type="HOGENOM" id="CLU_3367219_0_0_10"/>
<keyword evidence="1" id="KW-1133">Transmembrane helix</keyword>
<name>J1I6N7_9BACT</name>
<gene>
    <name evidence="2" type="ORF">SapgrDRAFT_2810</name>
</gene>
<evidence type="ECO:0000256" key="1">
    <source>
        <dbReference type="SAM" id="Phobius"/>
    </source>
</evidence>
<accession>J1I6N7</accession>
<reference evidence="3" key="1">
    <citation type="journal article" date="2012" name="Stand. Genomic Sci.">
        <title>Permanent draft genome sequence of the gliding predator Saprospira grandis strain Sa g1 (= HR1).</title>
        <authorList>
            <person name="Mavromatis K."/>
            <person name="Chertkov O."/>
            <person name="Lapidus A."/>
            <person name="Nolan M."/>
            <person name="Lucas S."/>
            <person name="Tice H."/>
            <person name="Del Rio T.G."/>
            <person name="Cheng J.F."/>
            <person name="Han C."/>
            <person name="Tapia R."/>
            <person name="Bruce D."/>
            <person name="Goodwin L.A."/>
            <person name="Pitluck S."/>
            <person name="Huntemann M."/>
            <person name="Liolios K."/>
            <person name="Pagani I."/>
            <person name="Ivanova N."/>
            <person name="Mikhailova N."/>
            <person name="Pati A."/>
            <person name="Chen A."/>
            <person name="Palaniappan K."/>
            <person name="Land M."/>
            <person name="Brambilla E.M."/>
            <person name="Rohde M."/>
            <person name="Spring S."/>
            <person name="Goker M."/>
            <person name="Detter J.C."/>
            <person name="Bristow J."/>
            <person name="Eisen J.A."/>
            <person name="Markowitz V."/>
            <person name="Hugenholtz P."/>
            <person name="Kyrpides N.C."/>
            <person name="Klenk H.P."/>
            <person name="Woyke T."/>
        </authorList>
    </citation>
    <scope>NUCLEOTIDE SEQUENCE [LARGE SCALE GENOMIC DNA]</scope>
    <source>
        <strain evidence="3">DSM 2844</strain>
    </source>
</reference>